<dbReference type="Pfam" id="PF11750">
    <property type="entry name" value="DUF3307"/>
    <property type="match status" value="1"/>
</dbReference>
<dbReference type="EMBL" id="WESC01000010">
    <property type="protein sequence ID" value="KAB7739525.1"/>
    <property type="molecule type" value="Genomic_DNA"/>
</dbReference>
<evidence type="ECO:0000313" key="2">
    <source>
        <dbReference type="Proteomes" id="UP000468901"/>
    </source>
</evidence>
<comment type="caution">
    <text evidence="1">The sequence shown here is derived from an EMBL/GenBank/DDBJ whole genome shotgun (WGS) entry which is preliminary data.</text>
</comment>
<organism evidence="1 2">
    <name type="scientific">Parvibaculum sedimenti</name>
    <dbReference type="NCBI Taxonomy" id="2608632"/>
    <lineage>
        <taxon>Bacteria</taxon>
        <taxon>Pseudomonadati</taxon>
        <taxon>Pseudomonadota</taxon>
        <taxon>Alphaproteobacteria</taxon>
        <taxon>Hyphomicrobiales</taxon>
        <taxon>Parvibaculaceae</taxon>
        <taxon>Parvibaculum</taxon>
    </lineage>
</organism>
<protein>
    <submittedName>
        <fullName evidence="1">DUF3307 domain-containing protein</fullName>
    </submittedName>
</protein>
<name>A0A6N6VKR6_9HYPH</name>
<reference evidence="1 2" key="1">
    <citation type="submission" date="2019-09" db="EMBL/GenBank/DDBJ databases">
        <title>Parvibaculum sedimenti sp. nov., isolated from sediment.</title>
        <authorList>
            <person name="Wang Y."/>
        </authorList>
    </citation>
    <scope>NUCLEOTIDE SEQUENCE [LARGE SCALE GENOMIC DNA]</scope>
    <source>
        <strain evidence="1 2">HXT-9</strain>
    </source>
</reference>
<dbReference type="Proteomes" id="UP000468901">
    <property type="component" value="Unassembled WGS sequence"/>
</dbReference>
<dbReference type="AlphaFoldDB" id="A0A6N6VKR6"/>
<keyword evidence="2" id="KW-1185">Reference proteome</keyword>
<proteinExistence type="predicted"/>
<gene>
    <name evidence="1" type="ORF">F2P47_12470</name>
</gene>
<dbReference type="InterPro" id="IPR021737">
    <property type="entry name" value="Phage_phiKZ_Orf197"/>
</dbReference>
<sequence length="128" mass="14231">MGFPLLTILGGLVLFQSKHFLFDFVFQTSYQLKNKGTYAHPGGILHAGLHAAGSLPAIYLFSPSATMVAGLVVAEFVIHYHMDWLKERVVRVNGLTNKDATFWHIFGIDQLVHNLTYTAMLTVLLAQV</sequence>
<evidence type="ECO:0000313" key="1">
    <source>
        <dbReference type="EMBL" id="KAB7739525.1"/>
    </source>
</evidence>
<accession>A0A6N6VKR6</accession>
<dbReference type="RefSeq" id="WP_152216696.1">
    <property type="nucleotide sequence ID" value="NZ_WESC01000010.1"/>
</dbReference>